<dbReference type="Proteomes" id="UP000325081">
    <property type="component" value="Unassembled WGS sequence"/>
</dbReference>
<sequence>MASLWTGGLICFRPNFSSELALKTSSSVVLLIGTVSASPGSLQPEPRHLTGRRGVRPPISRHLSELRREDHQISHRGQPPRETAAMVTIATGEGDAHRSSDHPERKSHLPPETRKIREEERAAEGYRRSEPRFRRGRPTPEQLRRATSGGFGD</sequence>
<evidence type="ECO:0000313" key="3">
    <source>
        <dbReference type="Proteomes" id="UP000325081"/>
    </source>
</evidence>
<proteinExistence type="predicted"/>
<dbReference type="EMBL" id="BKCP01009737">
    <property type="protein sequence ID" value="GER51545.1"/>
    <property type="molecule type" value="Genomic_DNA"/>
</dbReference>
<accession>A0A5A7R1I5</accession>
<feature type="region of interest" description="Disordered" evidence="1">
    <location>
        <begin position="37"/>
        <end position="153"/>
    </location>
</feature>
<feature type="compositionally biased region" description="Basic and acidic residues" evidence="1">
    <location>
        <begin position="62"/>
        <end position="73"/>
    </location>
</feature>
<reference evidence="3" key="1">
    <citation type="journal article" date="2019" name="Curr. Biol.">
        <title>Genome Sequence of Striga asiatica Provides Insight into the Evolution of Plant Parasitism.</title>
        <authorList>
            <person name="Yoshida S."/>
            <person name="Kim S."/>
            <person name="Wafula E.K."/>
            <person name="Tanskanen J."/>
            <person name="Kim Y.M."/>
            <person name="Honaas L."/>
            <person name="Yang Z."/>
            <person name="Spallek T."/>
            <person name="Conn C.E."/>
            <person name="Ichihashi Y."/>
            <person name="Cheong K."/>
            <person name="Cui S."/>
            <person name="Der J.P."/>
            <person name="Gundlach H."/>
            <person name="Jiao Y."/>
            <person name="Hori C."/>
            <person name="Ishida J.K."/>
            <person name="Kasahara H."/>
            <person name="Kiba T."/>
            <person name="Kim M.S."/>
            <person name="Koo N."/>
            <person name="Laohavisit A."/>
            <person name="Lee Y.H."/>
            <person name="Lumba S."/>
            <person name="McCourt P."/>
            <person name="Mortimer J.C."/>
            <person name="Mutuku J.M."/>
            <person name="Nomura T."/>
            <person name="Sasaki-Sekimoto Y."/>
            <person name="Seto Y."/>
            <person name="Wang Y."/>
            <person name="Wakatake T."/>
            <person name="Sakakibara H."/>
            <person name="Demura T."/>
            <person name="Yamaguchi S."/>
            <person name="Yoneyama K."/>
            <person name="Manabe R.I."/>
            <person name="Nelson D.C."/>
            <person name="Schulman A.H."/>
            <person name="Timko M.P."/>
            <person name="dePamphilis C.W."/>
            <person name="Choi D."/>
            <person name="Shirasu K."/>
        </authorList>
    </citation>
    <scope>NUCLEOTIDE SEQUENCE [LARGE SCALE GENOMIC DNA]</scope>
    <source>
        <strain evidence="3">cv. UVA1</strain>
    </source>
</reference>
<name>A0A5A7R1I5_STRAF</name>
<dbReference type="AlphaFoldDB" id="A0A5A7R1I5"/>
<protein>
    <submittedName>
        <fullName evidence="2">Cysteine proteinases superfamily protein</fullName>
    </submittedName>
</protein>
<organism evidence="2 3">
    <name type="scientific">Striga asiatica</name>
    <name type="common">Asiatic witchweed</name>
    <name type="synonym">Buchnera asiatica</name>
    <dbReference type="NCBI Taxonomy" id="4170"/>
    <lineage>
        <taxon>Eukaryota</taxon>
        <taxon>Viridiplantae</taxon>
        <taxon>Streptophyta</taxon>
        <taxon>Embryophyta</taxon>
        <taxon>Tracheophyta</taxon>
        <taxon>Spermatophyta</taxon>
        <taxon>Magnoliopsida</taxon>
        <taxon>eudicotyledons</taxon>
        <taxon>Gunneridae</taxon>
        <taxon>Pentapetalae</taxon>
        <taxon>asterids</taxon>
        <taxon>lamiids</taxon>
        <taxon>Lamiales</taxon>
        <taxon>Orobanchaceae</taxon>
        <taxon>Buchnereae</taxon>
        <taxon>Striga</taxon>
    </lineage>
</organism>
<comment type="caution">
    <text evidence="2">The sequence shown here is derived from an EMBL/GenBank/DDBJ whole genome shotgun (WGS) entry which is preliminary data.</text>
</comment>
<feature type="compositionally biased region" description="Basic and acidic residues" evidence="1">
    <location>
        <begin position="94"/>
        <end position="133"/>
    </location>
</feature>
<keyword evidence="3" id="KW-1185">Reference proteome</keyword>
<evidence type="ECO:0000313" key="2">
    <source>
        <dbReference type="EMBL" id="GER51545.1"/>
    </source>
</evidence>
<evidence type="ECO:0000256" key="1">
    <source>
        <dbReference type="SAM" id="MobiDB-lite"/>
    </source>
</evidence>
<gene>
    <name evidence="2" type="ORF">STAS_28945</name>
</gene>